<dbReference type="HOGENOM" id="CLU_2655450_0_0_1"/>
<proteinExistence type="predicted"/>
<reference evidence="1 2" key="1">
    <citation type="submission" date="2014-04" db="EMBL/GenBank/DDBJ databases">
        <authorList>
            <consortium name="DOE Joint Genome Institute"/>
            <person name="Kuo A."/>
            <person name="Kohler A."/>
            <person name="Costa M.D."/>
            <person name="Nagy L.G."/>
            <person name="Floudas D."/>
            <person name="Copeland A."/>
            <person name="Barry K.W."/>
            <person name="Cichocki N."/>
            <person name="Veneault-Fourrey C."/>
            <person name="LaButti K."/>
            <person name="Lindquist E.A."/>
            <person name="Lipzen A."/>
            <person name="Lundell T."/>
            <person name="Morin E."/>
            <person name="Murat C."/>
            <person name="Sun H."/>
            <person name="Tunlid A."/>
            <person name="Henrissat B."/>
            <person name="Grigoriev I.V."/>
            <person name="Hibbett D.S."/>
            <person name="Martin F."/>
            <person name="Nordberg H.P."/>
            <person name="Cantor M.N."/>
            <person name="Hua S.X."/>
        </authorList>
    </citation>
    <scope>NUCLEOTIDE SEQUENCE [LARGE SCALE GENOMIC DNA]</scope>
    <source>
        <strain evidence="1 2">441</strain>
    </source>
</reference>
<organism evidence="1 2">
    <name type="scientific">Pisolithus microcarpus 441</name>
    <dbReference type="NCBI Taxonomy" id="765257"/>
    <lineage>
        <taxon>Eukaryota</taxon>
        <taxon>Fungi</taxon>
        <taxon>Dikarya</taxon>
        <taxon>Basidiomycota</taxon>
        <taxon>Agaricomycotina</taxon>
        <taxon>Agaricomycetes</taxon>
        <taxon>Agaricomycetidae</taxon>
        <taxon>Boletales</taxon>
        <taxon>Sclerodermatineae</taxon>
        <taxon>Pisolithaceae</taxon>
        <taxon>Pisolithus</taxon>
    </lineage>
</organism>
<accession>A0A0C9ZR16</accession>
<dbReference type="AlphaFoldDB" id="A0A0C9ZR16"/>
<protein>
    <submittedName>
        <fullName evidence="1">Uncharacterized protein</fullName>
    </submittedName>
</protein>
<evidence type="ECO:0000313" key="2">
    <source>
        <dbReference type="Proteomes" id="UP000054018"/>
    </source>
</evidence>
<evidence type="ECO:0000313" key="1">
    <source>
        <dbReference type="EMBL" id="KIK22168.1"/>
    </source>
</evidence>
<gene>
    <name evidence="1" type="ORF">PISMIDRAFT_508995</name>
</gene>
<reference evidence="2" key="2">
    <citation type="submission" date="2015-01" db="EMBL/GenBank/DDBJ databases">
        <title>Evolutionary Origins and Diversification of the Mycorrhizal Mutualists.</title>
        <authorList>
            <consortium name="DOE Joint Genome Institute"/>
            <consortium name="Mycorrhizal Genomics Consortium"/>
            <person name="Kohler A."/>
            <person name="Kuo A."/>
            <person name="Nagy L.G."/>
            <person name="Floudas D."/>
            <person name="Copeland A."/>
            <person name="Barry K.W."/>
            <person name="Cichocki N."/>
            <person name="Veneault-Fourrey C."/>
            <person name="LaButti K."/>
            <person name="Lindquist E.A."/>
            <person name="Lipzen A."/>
            <person name="Lundell T."/>
            <person name="Morin E."/>
            <person name="Murat C."/>
            <person name="Riley R."/>
            <person name="Ohm R."/>
            <person name="Sun H."/>
            <person name="Tunlid A."/>
            <person name="Henrissat B."/>
            <person name="Grigoriev I.V."/>
            <person name="Hibbett D.S."/>
            <person name="Martin F."/>
        </authorList>
    </citation>
    <scope>NUCLEOTIDE SEQUENCE [LARGE SCALE GENOMIC DNA]</scope>
    <source>
        <strain evidence="2">441</strain>
    </source>
</reference>
<dbReference type="EMBL" id="KN833742">
    <property type="protein sequence ID" value="KIK22168.1"/>
    <property type="molecule type" value="Genomic_DNA"/>
</dbReference>
<dbReference type="Proteomes" id="UP000054018">
    <property type="component" value="Unassembled WGS sequence"/>
</dbReference>
<sequence>MQLRKNKFIFHSETTEVVVGHRKRDTDTLVSVNSLERVNEGLGRLDVTSKVQGVSLGSCVHVMKWLRRLETKRKLK</sequence>
<keyword evidence="2" id="KW-1185">Reference proteome</keyword>
<name>A0A0C9ZR16_9AGAM</name>